<reference evidence="14" key="3">
    <citation type="journal article" date="2017" name="Nature">
        <title>Genome sequence of the progenitor of the wheat D genome Aegilops tauschii.</title>
        <authorList>
            <person name="Luo M.C."/>
            <person name="Gu Y.Q."/>
            <person name="Puiu D."/>
            <person name="Wang H."/>
            <person name="Twardziok S.O."/>
            <person name="Deal K.R."/>
            <person name="Huo N."/>
            <person name="Zhu T."/>
            <person name="Wang L."/>
            <person name="Wang Y."/>
            <person name="McGuire P.E."/>
            <person name="Liu S."/>
            <person name="Long H."/>
            <person name="Ramasamy R.K."/>
            <person name="Rodriguez J.C."/>
            <person name="Van S.L."/>
            <person name="Yuan L."/>
            <person name="Wang Z."/>
            <person name="Xia Z."/>
            <person name="Xiao L."/>
            <person name="Anderson O.D."/>
            <person name="Ouyang S."/>
            <person name="Liang Y."/>
            <person name="Zimin A.V."/>
            <person name="Pertea G."/>
            <person name="Qi P."/>
            <person name="Bennetzen J.L."/>
            <person name="Dai X."/>
            <person name="Dawson M.W."/>
            <person name="Muller H.G."/>
            <person name="Kugler K."/>
            <person name="Rivarola-Duarte L."/>
            <person name="Spannagl M."/>
            <person name="Mayer K.F.X."/>
            <person name="Lu F.H."/>
            <person name="Bevan M.W."/>
            <person name="Leroy P."/>
            <person name="Li P."/>
            <person name="You F.M."/>
            <person name="Sun Q."/>
            <person name="Liu Z."/>
            <person name="Lyons E."/>
            <person name="Wicker T."/>
            <person name="Salzberg S.L."/>
            <person name="Devos K.M."/>
            <person name="Dvorak J."/>
        </authorList>
    </citation>
    <scope>NUCLEOTIDE SEQUENCE [LARGE SCALE GENOMIC DNA]</scope>
    <source>
        <strain evidence="14">cv. AL8/78</strain>
    </source>
</reference>
<feature type="region of interest" description="Disordered" evidence="10">
    <location>
        <begin position="133"/>
        <end position="180"/>
    </location>
</feature>
<evidence type="ECO:0000256" key="12">
    <source>
        <dbReference type="SAM" id="SignalP"/>
    </source>
</evidence>
<feature type="compositionally biased region" description="Low complexity" evidence="10">
    <location>
        <begin position="133"/>
        <end position="173"/>
    </location>
</feature>
<comment type="subcellular location">
    <subcellularLocation>
        <location evidence="9">Endomembrane system</location>
        <topology evidence="9">Lipid-anchor</topology>
    </subcellularLocation>
    <subcellularLocation>
        <location evidence="1">Membrane</location>
        <topology evidence="1">Lipid-anchor</topology>
        <topology evidence="1">GPI-anchor</topology>
    </subcellularLocation>
</comment>
<dbReference type="GO" id="GO:0009055">
    <property type="term" value="F:electron transfer activity"/>
    <property type="evidence" value="ECO:0007669"/>
    <property type="project" value="InterPro"/>
</dbReference>
<evidence type="ECO:0000256" key="2">
    <source>
        <dbReference type="ARBA" id="ARBA00022622"/>
    </source>
</evidence>
<proteinExistence type="inferred from homology"/>
<feature type="chain" id="PRO_5019564005" description="Phytocyanin domain-containing protein" evidence="12">
    <location>
        <begin position="24"/>
        <end position="206"/>
    </location>
</feature>
<keyword evidence="2" id="KW-0336">GPI-anchor</keyword>
<evidence type="ECO:0000256" key="3">
    <source>
        <dbReference type="ARBA" id="ARBA00022729"/>
    </source>
</evidence>
<keyword evidence="15" id="KW-1185">Reference proteome</keyword>
<feature type="domain" description="Phytocyanin" evidence="13">
    <location>
        <begin position="24"/>
        <end position="127"/>
    </location>
</feature>
<keyword evidence="11" id="KW-1133">Transmembrane helix</keyword>
<evidence type="ECO:0000256" key="6">
    <source>
        <dbReference type="ARBA" id="ARBA00023180"/>
    </source>
</evidence>
<sequence length="206" mass="20577">MAKGAGYGLGFACFALVAAMAGAAQFKVGGDSGWSVAGASKESYNTWAMKNRFQVGDTLVFVYPKDKDSVLLVAPADYNACNTNTYDKQFTDGNTVFDLDRAGAFFFISGVDANCRANEKLIVMVAAAAKGAPTPSQGSPAATATTPPSSPSGGAPPNSPAAPNAPAGNSTPAKDAPPGAASGAGLTVAGLAGSFVALFGYAMLAF</sequence>
<evidence type="ECO:0000256" key="4">
    <source>
        <dbReference type="ARBA" id="ARBA00023136"/>
    </source>
</evidence>
<dbReference type="PANTHER" id="PTHR33021">
    <property type="entry name" value="BLUE COPPER PROTEIN"/>
    <property type="match status" value="1"/>
</dbReference>
<evidence type="ECO:0000256" key="7">
    <source>
        <dbReference type="ARBA" id="ARBA00023288"/>
    </source>
</evidence>
<dbReference type="InterPro" id="IPR003245">
    <property type="entry name" value="Phytocyanin_dom"/>
</dbReference>
<evidence type="ECO:0000259" key="13">
    <source>
        <dbReference type="PROSITE" id="PS51485"/>
    </source>
</evidence>
<evidence type="ECO:0000313" key="15">
    <source>
        <dbReference type="Proteomes" id="UP000015105"/>
    </source>
</evidence>
<dbReference type="Gene3D" id="2.60.40.420">
    <property type="entry name" value="Cupredoxins - blue copper proteins"/>
    <property type="match status" value="1"/>
</dbReference>
<dbReference type="Proteomes" id="UP000015105">
    <property type="component" value="Chromosome 6D"/>
</dbReference>
<organism evidence="14 15">
    <name type="scientific">Aegilops tauschii subsp. strangulata</name>
    <name type="common">Goatgrass</name>
    <dbReference type="NCBI Taxonomy" id="200361"/>
    <lineage>
        <taxon>Eukaryota</taxon>
        <taxon>Viridiplantae</taxon>
        <taxon>Streptophyta</taxon>
        <taxon>Embryophyta</taxon>
        <taxon>Tracheophyta</taxon>
        <taxon>Spermatophyta</taxon>
        <taxon>Magnoliopsida</taxon>
        <taxon>Liliopsida</taxon>
        <taxon>Poales</taxon>
        <taxon>Poaceae</taxon>
        <taxon>BOP clade</taxon>
        <taxon>Pooideae</taxon>
        <taxon>Triticodae</taxon>
        <taxon>Triticeae</taxon>
        <taxon>Triticinae</taxon>
        <taxon>Aegilops</taxon>
    </lineage>
</organism>
<dbReference type="GO" id="GO:0098552">
    <property type="term" value="C:side of membrane"/>
    <property type="evidence" value="ECO:0007669"/>
    <property type="project" value="UniProtKB-KW"/>
</dbReference>
<dbReference type="PANTHER" id="PTHR33021:SF316">
    <property type="entry name" value="PHYTOCYANIN DOMAIN-CONTAINING PROTEIN"/>
    <property type="match status" value="1"/>
</dbReference>
<keyword evidence="3 12" id="KW-0732">Signal</keyword>
<feature type="signal peptide" evidence="12">
    <location>
        <begin position="1"/>
        <end position="23"/>
    </location>
</feature>
<dbReference type="SUPFAM" id="SSF49503">
    <property type="entry name" value="Cupredoxins"/>
    <property type="match status" value="1"/>
</dbReference>
<dbReference type="GO" id="GO:0005886">
    <property type="term" value="C:plasma membrane"/>
    <property type="evidence" value="ECO:0007669"/>
    <property type="project" value="TreeGrafter"/>
</dbReference>
<dbReference type="Pfam" id="PF02298">
    <property type="entry name" value="Cu_bind_like"/>
    <property type="match status" value="1"/>
</dbReference>
<dbReference type="FunFam" id="2.60.40.420:FF:000010">
    <property type="entry name" value="Early nodulin-like protein 1"/>
    <property type="match status" value="1"/>
</dbReference>
<protein>
    <recommendedName>
        <fullName evidence="13">Phytocyanin domain-containing protein</fullName>
    </recommendedName>
</protein>
<evidence type="ECO:0000256" key="9">
    <source>
        <dbReference type="ARBA" id="ARBA00037868"/>
    </source>
</evidence>
<reference evidence="15" key="2">
    <citation type="journal article" date="2017" name="Nat. Plants">
        <title>The Aegilops tauschii genome reveals multiple impacts of transposons.</title>
        <authorList>
            <person name="Zhao G."/>
            <person name="Zou C."/>
            <person name="Li K."/>
            <person name="Wang K."/>
            <person name="Li T."/>
            <person name="Gao L."/>
            <person name="Zhang X."/>
            <person name="Wang H."/>
            <person name="Yang Z."/>
            <person name="Liu X."/>
            <person name="Jiang W."/>
            <person name="Mao L."/>
            <person name="Kong X."/>
            <person name="Jiao Y."/>
            <person name="Jia J."/>
        </authorList>
    </citation>
    <scope>NUCLEOTIDE SEQUENCE [LARGE SCALE GENOMIC DNA]</scope>
    <source>
        <strain evidence="15">cv. AL8/78</strain>
    </source>
</reference>
<evidence type="ECO:0000256" key="1">
    <source>
        <dbReference type="ARBA" id="ARBA00004589"/>
    </source>
</evidence>
<dbReference type="PROSITE" id="PS51485">
    <property type="entry name" value="PHYTOCYANIN"/>
    <property type="match status" value="1"/>
</dbReference>
<dbReference type="GO" id="GO:0012505">
    <property type="term" value="C:endomembrane system"/>
    <property type="evidence" value="ECO:0007669"/>
    <property type="project" value="UniProtKB-SubCell"/>
</dbReference>
<dbReference type="Gramene" id="AET6Gv20353400.2">
    <property type="protein sequence ID" value="AET6Gv20353400.2"/>
    <property type="gene ID" value="AET6Gv20353400"/>
</dbReference>
<name>A0A453NF23_AEGTS</name>
<accession>A0A453NF23</accession>
<dbReference type="InterPro" id="IPR008972">
    <property type="entry name" value="Cupredoxin"/>
</dbReference>
<keyword evidence="11" id="KW-0812">Transmembrane</keyword>
<evidence type="ECO:0000256" key="8">
    <source>
        <dbReference type="ARBA" id="ARBA00035011"/>
    </source>
</evidence>
<dbReference type="AlphaFoldDB" id="A0A453NF23"/>
<dbReference type="InterPro" id="IPR041846">
    <property type="entry name" value="ENL_dom"/>
</dbReference>
<dbReference type="CDD" id="cd11019">
    <property type="entry name" value="OsENODL1_like"/>
    <property type="match status" value="1"/>
</dbReference>
<reference evidence="14" key="5">
    <citation type="journal article" date="2021" name="G3 (Bethesda)">
        <title>Aegilops tauschii genome assembly Aet v5.0 features greater sequence contiguity and improved annotation.</title>
        <authorList>
            <person name="Wang L."/>
            <person name="Zhu T."/>
            <person name="Rodriguez J.C."/>
            <person name="Deal K.R."/>
            <person name="Dubcovsky J."/>
            <person name="McGuire P.E."/>
            <person name="Lux T."/>
            <person name="Spannagl M."/>
            <person name="Mayer K.F.X."/>
            <person name="Baldrich P."/>
            <person name="Meyers B.C."/>
            <person name="Huo N."/>
            <person name="Gu Y.Q."/>
            <person name="Zhou H."/>
            <person name="Devos K.M."/>
            <person name="Bennetzen J.L."/>
            <person name="Unver T."/>
            <person name="Budak H."/>
            <person name="Gulick P.J."/>
            <person name="Galiba G."/>
            <person name="Kalapos B."/>
            <person name="Nelson D.R."/>
            <person name="Li P."/>
            <person name="You F.M."/>
            <person name="Luo M.C."/>
            <person name="Dvorak J."/>
        </authorList>
    </citation>
    <scope>NUCLEOTIDE SEQUENCE [LARGE SCALE GENOMIC DNA]</scope>
    <source>
        <strain evidence="14">cv. AL8/78</strain>
    </source>
</reference>
<reference evidence="15" key="1">
    <citation type="journal article" date="2014" name="Science">
        <title>Ancient hybridizations among the ancestral genomes of bread wheat.</title>
        <authorList>
            <consortium name="International Wheat Genome Sequencing Consortium,"/>
            <person name="Marcussen T."/>
            <person name="Sandve S.R."/>
            <person name="Heier L."/>
            <person name="Spannagl M."/>
            <person name="Pfeifer M."/>
            <person name="Jakobsen K.S."/>
            <person name="Wulff B.B."/>
            <person name="Steuernagel B."/>
            <person name="Mayer K.F."/>
            <person name="Olsen O.A."/>
        </authorList>
    </citation>
    <scope>NUCLEOTIDE SEQUENCE [LARGE SCALE GENOMIC DNA]</scope>
    <source>
        <strain evidence="15">cv. AL8/78</strain>
    </source>
</reference>
<keyword evidence="7" id="KW-0449">Lipoprotein</keyword>
<evidence type="ECO:0000256" key="11">
    <source>
        <dbReference type="SAM" id="Phobius"/>
    </source>
</evidence>
<evidence type="ECO:0000313" key="14">
    <source>
        <dbReference type="EnsemblPlants" id="AET6Gv20353400.2"/>
    </source>
</evidence>
<dbReference type="EnsemblPlants" id="AET6Gv20353400.2">
    <property type="protein sequence ID" value="AET6Gv20353400.2"/>
    <property type="gene ID" value="AET6Gv20353400"/>
</dbReference>
<feature type="transmembrane region" description="Helical" evidence="11">
    <location>
        <begin position="184"/>
        <end position="204"/>
    </location>
</feature>
<reference evidence="14" key="4">
    <citation type="submission" date="2019-03" db="UniProtKB">
        <authorList>
            <consortium name="EnsemblPlants"/>
        </authorList>
    </citation>
    <scope>IDENTIFICATION</scope>
</reference>
<keyword evidence="5" id="KW-1015">Disulfide bond</keyword>
<dbReference type="InterPro" id="IPR039391">
    <property type="entry name" value="Phytocyanin-like"/>
</dbReference>
<comment type="similarity">
    <text evidence="8">Belongs to the early nodulin-like (ENODL) family.</text>
</comment>
<keyword evidence="4 11" id="KW-0472">Membrane</keyword>
<keyword evidence="6" id="KW-0325">Glycoprotein</keyword>
<evidence type="ECO:0000256" key="5">
    <source>
        <dbReference type="ARBA" id="ARBA00023157"/>
    </source>
</evidence>
<evidence type="ECO:0000256" key="10">
    <source>
        <dbReference type="SAM" id="MobiDB-lite"/>
    </source>
</evidence>